<sequence>MVLEADSSWVADMPAAYDEHLGPVLFSPYAAHLAARVAALRPSAVLELAAGTGRLTAELVATLPSARVEATDLNDAMVDFGRSRVPGASWSRADATALPFPDGGFDVVACQFGVMFFPDRVAALREAARVLAPGGSLLVSAWDRLEANRLADRLVAVLERVFPDDPPTFVVRVPHGYADPALLHADAEAAGLVDVVVETVGLSSTTPSARDFATGVCTGSPLRAGLVERGDLAQATQRIGDEMAVMLGEGPVTAPMSAHVLQARVR</sequence>
<proteinExistence type="predicted"/>
<evidence type="ECO:0000313" key="3">
    <source>
        <dbReference type="Proteomes" id="UP001168363"/>
    </source>
</evidence>
<dbReference type="PANTHER" id="PTHR43591">
    <property type="entry name" value="METHYLTRANSFERASE"/>
    <property type="match status" value="1"/>
</dbReference>
<dbReference type="InterPro" id="IPR041698">
    <property type="entry name" value="Methyltransf_25"/>
</dbReference>
<keyword evidence="3" id="KW-1185">Reference proteome</keyword>
<gene>
    <name evidence="2" type="ORF">QWJ41_12870</name>
</gene>
<dbReference type="InterPro" id="IPR029063">
    <property type="entry name" value="SAM-dependent_MTases_sf"/>
</dbReference>
<evidence type="ECO:0000259" key="1">
    <source>
        <dbReference type="Pfam" id="PF13649"/>
    </source>
</evidence>
<evidence type="ECO:0000313" key="2">
    <source>
        <dbReference type="EMBL" id="MDO3396618.1"/>
    </source>
</evidence>
<accession>A0ABT8TUD9</accession>
<reference evidence="2" key="1">
    <citation type="submission" date="2023-06" db="EMBL/GenBank/DDBJ databases">
        <title>Genome sequence of Nocardioides sp. SOB44.</title>
        <authorList>
            <person name="Zhang G."/>
        </authorList>
    </citation>
    <scope>NUCLEOTIDE SEQUENCE</scope>
    <source>
        <strain evidence="2">SOB44</strain>
    </source>
</reference>
<organism evidence="2 3">
    <name type="scientific">Nocardioides cremeus</name>
    <dbReference type="NCBI Taxonomy" id="3058044"/>
    <lineage>
        <taxon>Bacteria</taxon>
        <taxon>Bacillati</taxon>
        <taxon>Actinomycetota</taxon>
        <taxon>Actinomycetes</taxon>
        <taxon>Propionibacteriales</taxon>
        <taxon>Nocardioidaceae</taxon>
        <taxon>Nocardioides</taxon>
    </lineage>
</organism>
<comment type="caution">
    <text evidence="2">The sequence shown here is derived from an EMBL/GenBank/DDBJ whole genome shotgun (WGS) entry which is preliminary data.</text>
</comment>
<dbReference type="RefSeq" id="WP_302708752.1">
    <property type="nucleotide sequence ID" value="NZ_JAULSC010000012.1"/>
</dbReference>
<keyword evidence="2" id="KW-0489">Methyltransferase</keyword>
<name>A0ABT8TUD9_9ACTN</name>
<dbReference type="PANTHER" id="PTHR43591:SF24">
    <property type="entry name" value="2-METHOXY-6-POLYPRENYL-1,4-BENZOQUINOL METHYLASE, MITOCHONDRIAL"/>
    <property type="match status" value="1"/>
</dbReference>
<dbReference type="Proteomes" id="UP001168363">
    <property type="component" value="Unassembled WGS sequence"/>
</dbReference>
<dbReference type="CDD" id="cd02440">
    <property type="entry name" value="AdoMet_MTases"/>
    <property type="match status" value="1"/>
</dbReference>
<dbReference type="EC" id="2.1.-.-" evidence="2"/>
<dbReference type="Gene3D" id="3.40.50.150">
    <property type="entry name" value="Vaccinia Virus protein VP39"/>
    <property type="match status" value="1"/>
</dbReference>
<protein>
    <submittedName>
        <fullName evidence="2">Class I SAM-dependent methyltransferase</fullName>
        <ecNumber evidence="2">2.1.-.-</ecNumber>
    </submittedName>
</protein>
<dbReference type="SUPFAM" id="SSF53335">
    <property type="entry name" value="S-adenosyl-L-methionine-dependent methyltransferases"/>
    <property type="match status" value="1"/>
</dbReference>
<keyword evidence="2" id="KW-0808">Transferase</keyword>
<dbReference type="EMBL" id="JAULSC010000012">
    <property type="protein sequence ID" value="MDO3396618.1"/>
    <property type="molecule type" value="Genomic_DNA"/>
</dbReference>
<dbReference type="Pfam" id="PF13649">
    <property type="entry name" value="Methyltransf_25"/>
    <property type="match status" value="1"/>
</dbReference>
<dbReference type="GO" id="GO:0008168">
    <property type="term" value="F:methyltransferase activity"/>
    <property type="evidence" value="ECO:0007669"/>
    <property type="project" value="UniProtKB-KW"/>
</dbReference>
<dbReference type="GO" id="GO:0032259">
    <property type="term" value="P:methylation"/>
    <property type="evidence" value="ECO:0007669"/>
    <property type="project" value="UniProtKB-KW"/>
</dbReference>
<feature type="domain" description="Methyltransferase" evidence="1">
    <location>
        <begin position="45"/>
        <end position="135"/>
    </location>
</feature>